<dbReference type="InterPro" id="IPR007685">
    <property type="entry name" value="RelA_SpoT"/>
</dbReference>
<proteinExistence type="predicted"/>
<dbReference type="Proteomes" id="UP000238281">
    <property type="component" value="Unassembled WGS sequence"/>
</dbReference>
<dbReference type="PANTHER" id="PTHR47837">
    <property type="entry name" value="GTP PYROPHOSPHOKINASE YJBM"/>
    <property type="match status" value="1"/>
</dbReference>
<organism evidence="2 3">
    <name type="scientific">Aliarcobacter cryaerophilus</name>
    <dbReference type="NCBI Taxonomy" id="28198"/>
    <lineage>
        <taxon>Bacteria</taxon>
        <taxon>Pseudomonadati</taxon>
        <taxon>Campylobacterota</taxon>
        <taxon>Epsilonproteobacteria</taxon>
        <taxon>Campylobacterales</taxon>
        <taxon>Arcobacteraceae</taxon>
        <taxon>Aliarcobacter</taxon>
    </lineage>
</organism>
<dbReference type="AlphaFoldDB" id="A0A2S9T0X0"/>
<feature type="domain" description="RelA/SpoT" evidence="1">
    <location>
        <begin position="64"/>
        <end position="179"/>
    </location>
</feature>
<sequence length="382" mass="44380">MIKKYSTNQIKNAGKTLIGPDNENIEALEILSYWRTSHASALEYAFDLLENITNKIDKYALLAKRLKRTPSIVNKLKRFNSKGMQLSTMQDIGGCRIILSNLKNVDRLIKTLKKERLFELRNDYIRNPKEDGYKSIHLIGKFKNSEGELRSIELQIRTKVQHSWATAVEIVDLFTNQSLKSNSGKTIWKDFFKHTSEQFALLENSLYLNSSENNNLIFRDFLEEFKKLNKEYLKYSIYKVFGSCNKLNIIKNFTLFTNSLQITSEQLKNNTSNGYILIIIETIEGNTFGINSIYYNENEVVKANYDYLMEEKKSFQNHNIVALVSTNAIGGVQEAYPNYFADSKDFIKYLQIINLSYNTLNPGIFKLWNSLLYKFKKPLTIK</sequence>
<evidence type="ECO:0000313" key="2">
    <source>
        <dbReference type="EMBL" id="PRM92503.1"/>
    </source>
</evidence>
<dbReference type="CDD" id="cd05399">
    <property type="entry name" value="NT_Rel-Spo_like"/>
    <property type="match status" value="1"/>
</dbReference>
<dbReference type="EMBL" id="NXGE01000011">
    <property type="protein sequence ID" value="PRM92503.1"/>
    <property type="molecule type" value="Genomic_DNA"/>
</dbReference>
<dbReference type="SUPFAM" id="SSF81301">
    <property type="entry name" value="Nucleotidyltransferase"/>
    <property type="match status" value="1"/>
</dbReference>
<gene>
    <name evidence="2" type="ORF">CJ673_10470</name>
</gene>
<dbReference type="Gene3D" id="3.30.460.10">
    <property type="entry name" value="Beta Polymerase, domain 2"/>
    <property type="match status" value="1"/>
</dbReference>
<evidence type="ECO:0000259" key="1">
    <source>
        <dbReference type="SMART" id="SM00954"/>
    </source>
</evidence>
<dbReference type="GO" id="GO:0015969">
    <property type="term" value="P:guanosine tetraphosphate metabolic process"/>
    <property type="evidence" value="ECO:0007669"/>
    <property type="project" value="InterPro"/>
</dbReference>
<dbReference type="SMART" id="SM00954">
    <property type="entry name" value="RelA_SpoT"/>
    <property type="match status" value="1"/>
</dbReference>
<dbReference type="PANTHER" id="PTHR47837:SF1">
    <property type="entry name" value="GTP PYROPHOSPHOKINASE YJBM"/>
    <property type="match status" value="1"/>
</dbReference>
<reference evidence="2 3" key="1">
    <citation type="submission" date="2017-09" db="EMBL/GenBank/DDBJ databases">
        <title>Reassesment of A. cryaerophilus.</title>
        <authorList>
            <person name="Perez-Cataluna A."/>
            <person name="Collado L."/>
            <person name="Salgado O."/>
            <person name="Lefinanco V."/>
            <person name="Figueras M.J."/>
        </authorList>
    </citation>
    <scope>NUCLEOTIDE SEQUENCE [LARGE SCALE GENOMIC DNA]</scope>
    <source>
        <strain evidence="2 3">LMG 10210</strain>
    </source>
</reference>
<accession>A0A2S9T0X0</accession>
<name>A0A2S9T0X0_9BACT</name>
<dbReference type="InterPro" id="IPR043519">
    <property type="entry name" value="NT_sf"/>
</dbReference>
<comment type="caution">
    <text evidence="2">The sequence shown here is derived from an EMBL/GenBank/DDBJ whole genome shotgun (WGS) entry which is preliminary data.</text>
</comment>
<protein>
    <submittedName>
        <fullName evidence="2">(P)ppGpp synthetase</fullName>
    </submittedName>
</protein>
<dbReference type="InterPro" id="IPR052366">
    <property type="entry name" value="GTP_Pyrophosphokinase"/>
</dbReference>
<dbReference type="Pfam" id="PF04607">
    <property type="entry name" value="RelA_SpoT"/>
    <property type="match status" value="1"/>
</dbReference>
<evidence type="ECO:0000313" key="3">
    <source>
        <dbReference type="Proteomes" id="UP000238281"/>
    </source>
</evidence>